<accession>A0A8S5LVE5</accession>
<reference evidence="1" key="1">
    <citation type="journal article" date="2021" name="Proc. Natl. Acad. Sci. U.S.A.">
        <title>A Catalog of Tens of Thousands of Viruses from Human Metagenomes Reveals Hidden Associations with Chronic Diseases.</title>
        <authorList>
            <person name="Tisza M.J."/>
            <person name="Buck C.B."/>
        </authorList>
    </citation>
    <scope>NUCLEOTIDE SEQUENCE</scope>
    <source>
        <strain evidence="1">CtkzC12</strain>
    </source>
</reference>
<name>A0A8S5LVE5_9CAUD</name>
<sequence>MTNKQLEQKVEKFLEIGNYFDFIEAVYGFEKEYKNSDFYKRTKMPLLVVIKEACWFYGLNVNKVFTKIQTLIDKLDLSHLMDLIEKIGTTYETENEQIMSLMDSMKDIFQPETEEK</sequence>
<proteinExistence type="predicted"/>
<organism evidence="1">
    <name type="scientific">Siphoviridae sp. ctkzC12</name>
    <dbReference type="NCBI Taxonomy" id="2826446"/>
    <lineage>
        <taxon>Viruses</taxon>
        <taxon>Duplodnaviria</taxon>
        <taxon>Heunggongvirae</taxon>
        <taxon>Uroviricota</taxon>
        <taxon>Caudoviricetes</taxon>
    </lineage>
</organism>
<evidence type="ECO:0000313" key="1">
    <source>
        <dbReference type="EMBL" id="DAD74029.1"/>
    </source>
</evidence>
<dbReference type="EMBL" id="BK014750">
    <property type="protein sequence ID" value="DAD74029.1"/>
    <property type="molecule type" value="Genomic_DNA"/>
</dbReference>
<protein>
    <submittedName>
        <fullName evidence="1">Uncharacterized protein</fullName>
    </submittedName>
</protein>